<dbReference type="InterPro" id="IPR019587">
    <property type="entry name" value="Polyketide_cyclase/dehydratase"/>
</dbReference>
<dbReference type="Proteomes" id="UP000887320">
    <property type="component" value="Unassembled WGS sequence"/>
</dbReference>
<dbReference type="Gene3D" id="3.30.530.20">
    <property type="match status" value="1"/>
</dbReference>
<dbReference type="AlphaFoldDB" id="A0A8X8GFR2"/>
<protein>
    <submittedName>
        <fullName evidence="1">SRPBCC domain-containing protein</fullName>
    </submittedName>
</protein>
<sequence>MKFEITTEILINAPIDIVWKTLTNFEDYKNWNPFIIDVSGEIHKGGKINVTIQNDATSKMSFKALVLENQENKQFSWRGKLLVKGIFDGEHKFRLEQIASNQTRLIHSEAFSGILVKPFLKNLQTKTKPGFERMNHALKVKLESQ</sequence>
<evidence type="ECO:0000313" key="2">
    <source>
        <dbReference type="Proteomes" id="UP000887320"/>
    </source>
</evidence>
<dbReference type="CDD" id="cd07822">
    <property type="entry name" value="SRPBCC_4"/>
    <property type="match status" value="1"/>
</dbReference>
<dbReference type="EMBL" id="JAHWXT010000001">
    <property type="protein sequence ID" value="MCF0263701.1"/>
    <property type="molecule type" value="Genomic_DNA"/>
</dbReference>
<evidence type="ECO:0000313" key="1">
    <source>
        <dbReference type="EMBL" id="MCF0263701.1"/>
    </source>
</evidence>
<name>A0A8X8GFR2_ACIGI</name>
<organism evidence="1 2">
    <name type="scientific">Acinetobacter guillouiae</name>
    <name type="common">Acinetobacter genomosp. 11</name>
    <dbReference type="NCBI Taxonomy" id="106649"/>
    <lineage>
        <taxon>Bacteria</taxon>
        <taxon>Pseudomonadati</taxon>
        <taxon>Pseudomonadota</taxon>
        <taxon>Gammaproteobacteria</taxon>
        <taxon>Moraxellales</taxon>
        <taxon>Moraxellaceae</taxon>
        <taxon>Acinetobacter</taxon>
    </lineage>
</organism>
<accession>A0A8X8GFR2</accession>
<reference evidence="1" key="1">
    <citation type="submission" date="2021-07" db="EMBL/GenBank/DDBJ databases">
        <authorList>
            <person name="Fernandez M."/>
            <person name="Pereira P."/>
            <person name="Torres Tejerizo G.A."/>
            <person name="Gonzalez P."/>
            <person name="Agostini E."/>
        </authorList>
    </citation>
    <scope>NUCLEOTIDE SEQUENCE</scope>
    <source>
        <strain evidence="1">SFC 500-1A</strain>
    </source>
</reference>
<dbReference type="SUPFAM" id="SSF55961">
    <property type="entry name" value="Bet v1-like"/>
    <property type="match status" value="1"/>
</dbReference>
<comment type="caution">
    <text evidence="1">The sequence shown here is derived from an EMBL/GenBank/DDBJ whole genome shotgun (WGS) entry which is preliminary data.</text>
</comment>
<gene>
    <name evidence="1" type="ORF">KW868_04375</name>
</gene>
<dbReference type="RefSeq" id="WP_234622798.1">
    <property type="nucleotide sequence ID" value="NZ_JAHWXT010000001.1"/>
</dbReference>
<dbReference type="Pfam" id="PF10604">
    <property type="entry name" value="Polyketide_cyc2"/>
    <property type="match status" value="1"/>
</dbReference>
<proteinExistence type="predicted"/>
<dbReference type="InterPro" id="IPR023393">
    <property type="entry name" value="START-like_dom_sf"/>
</dbReference>
<dbReference type="PANTHER" id="PTHR36166:SF1">
    <property type="entry name" value="SRPBCC DOMAIN-CONTAINING PROTEIN"/>
    <property type="match status" value="1"/>
</dbReference>
<dbReference type="PANTHER" id="PTHR36166">
    <property type="entry name" value="CHROMOSOME 9, WHOLE GENOME SHOTGUN SEQUENCE"/>
    <property type="match status" value="1"/>
</dbReference>